<name>U5EXS7_9DIPT</name>
<accession>U5EXS7</accession>
<dbReference type="CDD" id="cd06461">
    <property type="entry name" value="M2_ACE"/>
    <property type="match status" value="1"/>
</dbReference>
<keyword evidence="13" id="KW-0645">Protease</keyword>
<dbReference type="GO" id="GO:0006508">
    <property type="term" value="P:proteolysis"/>
    <property type="evidence" value="ECO:0007669"/>
    <property type="project" value="UniProtKB-KW"/>
</dbReference>
<dbReference type="AlphaFoldDB" id="U5EXS7"/>
<feature type="disulfide bond" evidence="10 12">
    <location>
        <begin position="521"/>
        <end position="539"/>
    </location>
</feature>
<evidence type="ECO:0000256" key="10">
    <source>
        <dbReference type="PIRSR" id="PIRSR601548-4"/>
    </source>
</evidence>
<evidence type="ECO:0000256" key="2">
    <source>
        <dbReference type="ARBA" id="ARBA00022729"/>
    </source>
</evidence>
<feature type="active site" description="Proton acceptor 1" evidence="5">
    <location>
        <position position="367"/>
    </location>
</feature>
<evidence type="ECO:0000256" key="12">
    <source>
        <dbReference type="PROSITE-ProRule" id="PRU01355"/>
    </source>
</evidence>
<dbReference type="PANTHER" id="PTHR10514:SF44">
    <property type="entry name" value="ANGIOTENSIN-CONVERTING ENZYME-RELATED"/>
    <property type="match status" value="1"/>
</dbReference>
<evidence type="ECO:0000256" key="14">
    <source>
        <dbReference type="SAM" id="SignalP"/>
    </source>
</evidence>
<sequence>MLYFKLIIILTITSTYCSGTSNSDEDTARQKMEDLEKDFAVSEGQKMSTLWNYYTNSTAENEAISTEKSTASAQLLKERTMELKKFDYSNFKDKDLIRKFELLKLDYEMLEKEDYQKLVGFINEMNTFYESSTVSDYRNSSKLLSIYDVNRQLGEIRDPEELKYYWLEWQNKFKSLEETFLKYLGLTKKAANLNGLKSRAEVWLDKYEDSTFETQLENLVQQILPLYKQLHAYVRNKLRAHYGSEIVSENGPIPMHLLGNMWAQTWDSISSILVPFPGKTKIDVTDKLKEKEYTAKKLAEKADEFFQSMGFDPLPDEFWENSILGKPTDGRSIKCHPTAWNLLKHNDVRILSCEPVSHYILYIIYHEIGHIEHFLQYQNLPLSFRSSPNPGFTEAIGDVIALSATTPKHLKKMGLIDNYDEDKEAIINQLFNIALEKIVFLPFAYTFDKWRWGVFRGEIPENEMNCKFWELREKYSGVEPPVARTAKDFDPPSKAHIAADYEYAGYFVSFIVQFQMYRAACLTAGQFEEGNPEKSIVDCDFEGSEAAGKLFKELLSNGSRIKWPEALNKFAGTRKLSADGVLDYFKPLHDWLIEQNSKNNVKVGWDDAPSNSRCQES</sequence>
<evidence type="ECO:0000256" key="4">
    <source>
        <dbReference type="ARBA" id="ARBA00023180"/>
    </source>
</evidence>
<feature type="glycosylation site" description="N-linked (GlcNAc...) asparagine; partial" evidence="6">
    <location>
        <position position="139"/>
    </location>
</feature>
<dbReference type="PROSITE" id="PS52011">
    <property type="entry name" value="PEPTIDASE_M2"/>
    <property type="match status" value="1"/>
</dbReference>
<feature type="glycosylation site" description="N-linked (GlcNAc...) asparagine" evidence="6">
    <location>
        <position position="56"/>
    </location>
</feature>
<feature type="binding site" evidence="11">
    <location>
        <position position="370"/>
    </location>
    <ligand>
        <name>Zn(2+)</name>
        <dbReference type="ChEBI" id="CHEBI:29105"/>
        <label>2</label>
        <note>catalytic</note>
    </ligand>
</feature>
<evidence type="ECO:0000256" key="3">
    <source>
        <dbReference type="ARBA" id="ARBA00023157"/>
    </source>
</evidence>
<dbReference type="InterPro" id="IPR001548">
    <property type="entry name" value="Peptidase_M2"/>
</dbReference>
<dbReference type="SUPFAM" id="SSF55486">
    <property type="entry name" value="Metalloproteases ('zincins'), catalytic domain"/>
    <property type="match status" value="1"/>
</dbReference>
<dbReference type="EMBL" id="GANO01000789">
    <property type="protein sequence ID" value="JAB59082.1"/>
    <property type="molecule type" value="mRNA"/>
</dbReference>
<feature type="binding site" evidence="11">
    <location>
        <position position="394"/>
    </location>
    <ligand>
        <name>Zn(2+)</name>
        <dbReference type="ChEBI" id="CHEBI:29105"/>
        <label>2</label>
        <note>catalytic</note>
    </ligand>
</feature>
<feature type="binding site" evidence="11">
    <location>
        <position position="366"/>
    </location>
    <ligand>
        <name>Zn(2+)</name>
        <dbReference type="ChEBI" id="CHEBI:29105"/>
        <label>2</label>
        <note>catalytic</note>
    </ligand>
</feature>
<protein>
    <recommendedName>
        <fullName evidence="13">Angiotensin-converting enzyme</fullName>
        <ecNumber evidence="13">3.4.-.-</ecNumber>
    </recommendedName>
</protein>
<keyword evidence="2 14" id="KW-0732">Signal</keyword>
<dbReference type="GO" id="GO:0005615">
    <property type="term" value="C:extracellular space"/>
    <property type="evidence" value="ECO:0007669"/>
    <property type="project" value="TreeGrafter"/>
</dbReference>
<proteinExistence type="evidence at transcript level"/>
<feature type="active site" description="Proton acceptor 2" evidence="7">
    <location>
        <position position="367"/>
    </location>
</feature>
<evidence type="ECO:0000256" key="9">
    <source>
        <dbReference type="PIRSR" id="PIRSR601548-3"/>
    </source>
</evidence>
<keyword evidence="13" id="KW-0121">Carboxypeptidase</keyword>
<keyword evidence="13" id="KW-0378">Hydrolase</keyword>
<dbReference type="GO" id="GO:0004180">
    <property type="term" value="F:carboxypeptidase activity"/>
    <property type="evidence" value="ECO:0007669"/>
    <property type="project" value="UniProtKB-KW"/>
</dbReference>
<feature type="binding site" evidence="9">
    <location>
        <position position="394"/>
    </location>
    <ligand>
        <name>Zn(2+)</name>
        <dbReference type="ChEBI" id="CHEBI:29105"/>
        <label>1</label>
        <note>catalytic</note>
    </ligand>
</feature>
<dbReference type="GO" id="GO:0008237">
    <property type="term" value="F:metallopeptidase activity"/>
    <property type="evidence" value="ECO:0007669"/>
    <property type="project" value="UniProtKB-KW"/>
</dbReference>
<evidence type="ECO:0000256" key="1">
    <source>
        <dbReference type="ARBA" id="ARBA00008139"/>
    </source>
</evidence>
<dbReference type="PRINTS" id="PR00791">
    <property type="entry name" value="PEPDIPTASEA"/>
</dbReference>
<evidence type="ECO:0000313" key="15">
    <source>
        <dbReference type="EMBL" id="JAB59082.1"/>
    </source>
</evidence>
<comment type="cofactor">
    <cofactor evidence="13">
        <name>Zn(2+)</name>
        <dbReference type="ChEBI" id="CHEBI:29105"/>
    </cofactor>
    <text evidence="13">Binds 1 zinc ion per subunit.</text>
</comment>
<keyword evidence="9 13" id="KW-0862">Zinc</keyword>
<feature type="binding site" evidence="9">
    <location>
        <position position="366"/>
    </location>
    <ligand>
        <name>Zn(2+)</name>
        <dbReference type="ChEBI" id="CHEBI:29105"/>
        <label>1</label>
        <note>catalytic</note>
    </ligand>
</feature>
<organism evidence="15">
    <name type="scientific">Corethrella appendiculata</name>
    <dbReference type="NCBI Taxonomy" id="1370023"/>
    <lineage>
        <taxon>Eukaryota</taxon>
        <taxon>Metazoa</taxon>
        <taxon>Ecdysozoa</taxon>
        <taxon>Arthropoda</taxon>
        <taxon>Hexapoda</taxon>
        <taxon>Insecta</taxon>
        <taxon>Pterygota</taxon>
        <taxon>Neoptera</taxon>
        <taxon>Endopterygota</taxon>
        <taxon>Diptera</taxon>
        <taxon>Nematocera</taxon>
        <taxon>Culicoidea</taxon>
        <taxon>Chaoboridae</taxon>
        <taxon>Corethrella</taxon>
    </lineage>
</organism>
<dbReference type="GO" id="GO:0008241">
    <property type="term" value="F:peptidyl-dipeptidase activity"/>
    <property type="evidence" value="ECO:0007669"/>
    <property type="project" value="InterPro"/>
</dbReference>
<evidence type="ECO:0000256" key="5">
    <source>
        <dbReference type="PIRSR" id="PIRSR601548-1"/>
    </source>
</evidence>
<evidence type="ECO:0000256" key="11">
    <source>
        <dbReference type="PIRSR" id="PIRSR601548-8"/>
    </source>
</evidence>
<evidence type="ECO:0000256" key="13">
    <source>
        <dbReference type="RuleBase" id="RU361144"/>
    </source>
</evidence>
<feature type="active site" description="Proton donor 1" evidence="5">
    <location>
        <position position="496"/>
    </location>
</feature>
<dbReference type="GO" id="GO:0046872">
    <property type="term" value="F:metal ion binding"/>
    <property type="evidence" value="ECO:0007669"/>
    <property type="project" value="UniProtKB-KW"/>
</dbReference>
<keyword evidence="3 10" id="KW-1015">Disulfide bond</keyword>
<feature type="binding site" evidence="8">
    <location>
        <position position="207"/>
    </location>
    <ligand>
        <name>chloride</name>
        <dbReference type="ChEBI" id="CHEBI:17996"/>
        <label>1</label>
    </ligand>
</feature>
<keyword evidence="9 13" id="KW-0479">Metal-binding</keyword>
<reference evidence="15" key="1">
    <citation type="journal article" date="2014" name="Insect Biochem. Mol. Biol.">
        <title>An insight into the sialome of the frog biting fly, Corethrella appendiculata.</title>
        <authorList>
            <person name="Ribeiro J.M.C."/>
            <person name="Chagas A.C."/>
            <person name="Pham V.M."/>
            <person name="Lounibos L.P."/>
            <person name="Calvo E."/>
        </authorList>
    </citation>
    <scope>NUCLEOTIDE SEQUENCE</scope>
    <source>
        <tissue evidence="15">Salivary glands</tissue>
    </source>
</reference>
<keyword evidence="13" id="KW-0482">Metalloprotease</keyword>
<feature type="signal peptide" evidence="14">
    <location>
        <begin position="1"/>
        <end position="19"/>
    </location>
</feature>
<comment type="similarity">
    <text evidence="1 12 13">Belongs to the peptidase M2 family.</text>
</comment>
<evidence type="ECO:0000256" key="6">
    <source>
        <dbReference type="PIRSR" id="PIRSR601548-10"/>
    </source>
</evidence>
<feature type="chain" id="PRO_5004659849" description="Angiotensin-converting enzyme" evidence="14">
    <location>
        <begin position="20"/>
        <end position="617"/>
    </location>
</feature>
<dbReference type="GO" id="GO:0005886">
    <property type="term" value="C:plasma membrane"/>
    <property type="evidence" value="ECO:0007669"/>
    <property type="project" value="TreeGrafter"/>
</dbReference>
<feature type="active site" description="Proton donor 2" evidence="7">
    <location>
        <position position="496"/>
    </location>
</feature>
<dbReference type="EC" id="3.4.-.-" evidence="13"/>
<feature type="binding site" evidence="9">
    <location>
        <position position="370"/>
    </location>
    <ligand>
        <name>Zn(2+)</name>
        <dbReference type="ChEBI" id="CHEBI:29105"/>
        <label>1</label>
        <note>catalytic</note>
    </ligand>
</feature>
<comment type="caution">
    <text evidence="12">Lacks conserved residue(s) required for the propagation of feature annotation.</text>
</comment>
<evidence type="ECO:0000256" key="7">
    <source>
        <dbReference type="PIRSR" id="PIRSR601548-11"/>
    </source>
</evidence>
<feature type="disulfide bond" evidence="10 12">
    <location>
        <begin position="335"/>
        <end position="353"/>
    </location>
</feature>
<dbReference type="PANTHER" id="PTHR10514">
    <property type="entry name" value="ANGIOTENSIN-CONVERTING ENZYME"/>
    <property type="match status" value="1"/>
</dbReference>
<dbReference type="Pfam" id="PF01401">
    <property type="entry name" value="Peptidase_M2"/>
    <property type="match status" value="1"/>
</dbReference>
<keyword evidence="4 6" id="KW-0325">Glycoprotein</keyword>
<evidence type="ECO:0000256" key="8">
    <source>
        <dbReference type="PIRSR" id="PIRSR601548-2"/>
    </source>
</evidence>